<comment type="caution">
    <text evidence="4">The sequence shown here is derived from an EMBL/GenBank/DDBJ whole genome shotgun (WGS) entry which is preliminary data.</text>
</comment>
<sequence>MANLSENPQWVDGIYQIETSDPVVGGPDGVSNRQAKELASRTRYLKKEQEKTGSDLATHAAAADPHTQYAPKANPTFTGTPKAPTPAADSNSQQVATTAFVKSVAAALVNGAPAALDTLQELAKAMGNDPNFSATVLGELAKKLSLSGGTLTGELLLSAANALRLVYGDYGVIIRNDGNRFYLLLTNKGDKTGSYNSLRPLDINLATGDITVGHNLNVTGLLNEKGQRVYSPNNKPTAADVGALTKSDADNNYVRQGLSGVIYQKDELPWNSPTGVYLKDNVTHSSLIWHMGANTGSASAAQFYFDFANGGIKYRSSRDNFGFEKTWARIYSDQDKPTAADIGAIPFSGGTLTGELTSAKPDNYRISYGDYGVYMRNDGISFYTLITNKGDPGGQYNSLRPFRIYLDSGDVQMAQNVDVGGFLSEKGQRVYSPNNKPTADDIGSFPMAELVGIPLPYPGATAPVGWLKCNGQAFDKAKYPVLGSRYPAGKLPDLRGEFVRGWDDGRGVDSGRALLSLQGDAIRNIRGTIGQLNDRVNTTETSGVFDANRYSGSSSGLAGGNGGRIVTFDASKVVPIANENRPRNIAFNYIVRAA</sequence>
<organism evidence="4 5">
    <name type="scientific">Pectobacterium actinidiae</name>
    <dbReference type="NCBI Taxonomy" id="1507808"/>
    <lineage>
        <taxon>Bacteria</taxon>
        <taxon>Pseudomonadati</taxon>
        <taxon>Pseudomonadota</taxon>
        <taxon>Gammaproteobacteria</taxon>
        <taxon>Enterobacterales</taxon>
        <taxon>Pectobacteriaceae</taxon>
        <taxon>Pectobacterium</taxon>
    </lineage>
</organism>
<dbReference type="Proteomes" id="UP001617689">
    <property type="component" value="Unassembled WGS sequence"/>
</dbReference>
<accession>A0ABW8GEV3</accession>
<evidence type="ECO:0000256" key="1">
    <source>
        <dbReference type="SAM" id="MobiDB-lite"/>
    </source>
</evidence>
<gene>
    <name evidence="4" type="ORF">ACIPUP_18930</name>
</gene>
<dbReference type="InterPro" id="IPR051934">
    <property type="entry name" value="Phage_Tail_Fiber_Structural"/>
</dbReference>
<dbReference type="InterPro" id="IPR048390">
    <property type="entry name" value="Gp34_trimer"/>
</dbReference>
<keyword evidence="5" id="KW-1185">Reference proteome</keyword>
<evidence type="ECO:0000313" key="4">
    <source>
        <dbReference type="EMBL" id="MFJ5431213.1"/>
    </source>
</evidence>
<evidence type="ECO:0000259" key="2">
    <source>
        <dbReference type="Pfam" id="PF07484"/>
    </source>
</evidence>
<feature type="domain" description="Phage tail collar" evidence="2">
    <location>
        <begin position="452"/>
        <end position="499"/>
    </location>
</feature>
<protein>
    <submittedName>
        <fullName evidence="4">Tail fiber protein</fullName>
    </submittedName>
</protein>
<dbReference type="RefSeq" id="WP_349882040.1">
    <property type="nucleotide sequence ID" value="NZ_JBEHFJ010000008.1"/>
</dbReference>
<dbReference type="EMBL" id="JBIXLL010000013">
    <property type="protein sequence ID" value="MFJ5431213.1"/>
    <property type="molecule type" value="Genomic_DNA"/>
</dbReference>
<dbReference type="PANTHER" id="PTHR35191:SF1">
    <property type="entry name" value="PROPHAGE SIDE TAIL FIBER PROTEIN HOMOLOG STFQ-RELATED"/>
    <property type="match status" value="1"/>
</dbReference>
<name>A0ABW8GEV3_9GAMM</name>
<evidence type="ECO:0000259" key="3">
    <source>
        <dbReference type="Pfam" id="PF21446"/>
    </source>
</evidence>
<feature type="domain" description="Long-tail fiber proximal subunit trimerization" evidence="3">
    <location>
        <begin position="143"/>
        <end position="203"/>
    </location>
</feature>
<dbReference type="PANTHER" id="PTHR35191">
    <property type="entry name" value="PROPHAGE SIDE TAIL FIBER PROTEIN HOMOLOG STFQ-RELATED"/>
    <property type="match status" value="1"/>
</dbReference>
<feature type="region of interest" description="Disordered" evidence="1">
    <location>
        <begin position="47"/>
        <end position="91"/>
    </location>
</feature>
<dbReference type="Pfam" id="PF21446">
    <property type="entry name" value="Gp34_trimer"/>
    <property type="match status" value="2"/>
</dbReference>
<feature type="domain" description="Long-tail fiber proximal subunit trimerization" evidence="3">
    <location>
        <begin position="336"/>
        <end position="404"/>
    </location>
</feature>
<proteinExistence type="predicted"/>
<evidence type="ECO:0000313" key="5">
    <source>
        <dbReference type="Proteomes" id="UP001617689"/>
    </source>
</evidence>
<reference evidence="4 5" key="1">
    <citation type="submission" date="2024-10" db="EMBL/GenBank/DDBJ databases">
        <authorList>
            <person name="Lu C.-H."/>
        </authorList>
    </citation>
    <scope>NUCLEOTIDE SEQUENCE [LARGE SCALE GENOMIC DNA]</scope>
    <source>
        <strain evidence="4 5">22ZTDG03-2</strain>
    </source>
</reference>
<dbReference type="InterPro" id="IPR011083">
    <property type="entry name" value="Phage_tail_collar_dom"/>
</dbReference>
<dbReference type="InterPro" id="IPR037053">
    <property type="entry name" value="Phage_tail_collar_dom_sf"/>
</dbReference>
<dbReference type="Gene3D" id="3.90.1340.10">
    <property type="entry name" value="Phage tail collar domain"/>
    <property type="match status" value="1"/>
</dbReference>
<dbReference type="Pfam" id="PF07484">
    <property type="entry name" value="Collar"/>
    <property type="match status" value="1"/>
</dbReference>
<dbReference type="SUPFAM" id="SSF88874">
    <property type="entry name" value="Receptor-binding domain of short tail fibre protein gp12"/>
    <property type="match status" value="1"/>
</dbReference>